<reference evidence="1" key="1">
    <citation type="journal article" date="2014" name="Int. J. Syst. Evol. Microbiol.">
        <title>Complete genome sequence of Corynebacterium casei LMG S-19264T (=DSM 44701T), isolated from a smear-ripened cheese.</title>
        <authorList>
            <consortium name="US DOE Joint Genome Institute (JGI-PGF)"/>
            <person name="Walter F."/>
            <person name="Albersmeier A."/>
            <person name="Kalinowski J."/>
            <person name="Ruckert C."/>
        </authorList>
    </citation>
    <scope>NUCLEOTIDE SEQUENCE</scope>
    <source>
        <strain evidence="1">KCTC 12870</strain>
    </source>
</reference>
<sequence length="290" mass="31608">MNRLIQCSLITAAAFGLFVGLRSLPDAECGFLHYEPPVVDGDGIQFCGSDQPVFIEVRSLQYPVDFKLMTQQENHQVGEPVNVTLEIGAKGGRAITPNDLAVTHTELMHVLVVDPSREDYHHIHPTPVGLSGQWQFSFTPRRPGPYEVFAEIVPLKTRQVVIAVGQIEVAGAPAPEVPIGLPGGWTAALLVEPAVPTVNNEARLQLSIAREDGVAAVLEPVMGAYAHLVAFDEGVSGFAHLHPKYTGREKNAAPQLDFVLNTHVPGDYRVWAQVKVDGVERFMPFSVRVN</sequence>
<organism evidence="1 2">
    <name type="scientific">Cerasicoccus arenae</name>
    <dbReference type="NCBI Taxonomy" id="424488"/>
    <lineage>
        <taxon>Bacteria</taxon>
        <taxon>Pseudomonadati</taxon>
        <taxon>Verrucomicrobiota</taxon>
        <taxon>Opitutia</taxon>
        <taxon>Puniceicoccales</taxon>
        <taxon>Cerasicoccaceae</taxon>
        <taxon>Cerasicoccus</taxon>
    </lineage>
</organism>
<dbReference type="RefSeq" id="WP_189512296.1">
    <property type="nucleotide sequence ID" value="NZ_BMXG01000004.1"/>
</dbReference>
<dbReference type="EMBL" id="BMXG01000004">
    <property type="protein sequence ID" value="GHB95447.1"/>
    <property type="molecule type" value="Genomic_DNA"/>
</dbReference>
<reference evidence="1" key="2">
    <citation type="submission" date="2020-09" db="EMBL/GenBank/DDBJ databases">
        <authorList>
            <person name="Sun Q."/>
            <person name="Kim S."/>
        </authorList>
    </citation>
    <scope>NUCLEOTIDE SEQUENCE</scope>
    <source>
        <strain evidence="1">KCTC 12870</strain>
    </source>
</reference>
<proteinExistence type="predicted"/>
<evidence type="ECO:0000313" key="2">
    <source>
        <dbReference type="Proteomes" id="UP000642829"/>
    </source>
</evidence>
<comment type="caution">
    <text evidence="1">The sequence shown here is derived from an EMBL/GenBank/DDBJ whole genome shotgun (WGS) entry which is preliminary data.</text>
</comment>
<dbReference type="AlphaFoldDB" id="A0A8J3DAK5"/>
<name>A0A8J3DAK5_9BACT</name>
<dbReference type="Proteomes" id="UP000642829">
    <property type="component" value="Unassembled WGS sequence"/>
</dbReference>
<evidence type="ECO:0008006" key="3">
    <source>
        <dbReference type="Google" id="ProtNLM"/>
    </source>
</evidence>
<keyword evidence="2" id="KW-1185">Reference proteome</keyword>
<evidence type="ECO:0000313" key="1">
    <source>
        <dbReference type="EMBL" id="GHB95447.1"/>
    </source>
</evidence>
<accession>A0A8J3DAK5</accession>
<gene>
    <name evidence="1" type="ORF">GCM10007047_09020</name>
</gene>
<protein>
    <recommendedName>
        <fullName evidence="3">Secreted protein</fullName>
    </recommendedName>
</protein>